<gene>
    <name evidence="11" type="ORF">BD311DRAFT_662184</name>
</gene>
<keyword evidence="7 10" id="KW-1133">Transmembrane helix</keyword>
<dbReference type="InterPro" id="IPR013233">
    <property type="entry name" value="PIG-X/PBN1"/>
</dbReference>
<keyword evidence="4 10" id="KW-0337">GPI-anchor biosynthesis</keyword>
<sequence length="229" mass="25692">MSLATFSSSLDAQGFHFTLSTTVNVSSRDIHDRCTFHLLLELDPHVYADQYELTQRPDYTSLVWGDPDLERPVSAVHPNGSVLLVTTHKHLTPRGLATNFTLDVPLHARYGRPTETSRAAFHRITLEHPIGFFACVDDSKSSRRPVVVPELLKPYASYPGWPPLPLFLVKDSSPNEQLQLVIPVGLREDLAWVDVGTAITMTVMFFYLLFASIRTARRLAGNKLHAKTE</sequence>
<dbReference type="Pfam" id="PF08320">
    <property type="entry name" value="PIG-X"/>
    <property type="match status" value="1"/>
</dbReference>
<evidence type="ECO:0000313" key="11">
    <source>
        <dbReference type="EMBL" id="TBU28975.1"/>
    </source>
</evidence>
<keyword evidence="5 10" id="KW-0812">Transmembrane</keyword>
<keyword evidence="9" id="KW-0325">Glycoprotein</keyword>
<keyword evidence="8 10" id="KW-0472">Membrane</keyword>
<organism evidence="11">
    <name type="scientific">Dichomitus squalens</name>
    <dbReference type="NCBI Taxonomy" id="114155"/>
    <lineage>
        <taxon>Eukaryota</taxon>
        <taxon>Fungi</taxon>
        <taxon>Dikarya</taxon>
        <taxon>Basidiomycota</taxon>
        <taxon>Agaricomycotina</taxon>
        <taxon>Agaricomycetes</taxon>
        <taxon>Polyporales</taxon>
        <taxon>Polyporaceae</taxon>
        <taxon>Dichomitus</taxon>
    </lineage>
</organism>
<reference evidence="11" key="1">
    <citation type="submission" date="2019-01" db="EMBL/GenBank/DDBJ databases">
        <title>Draft genome sequences of three monokaryotic isolates of the white-rot basidiomycete fungus Dichomitus squalens.</title>
        <authorList>
            <consortium name="DOE Joint Genome Institute"/>
            <person name="Lopez S.C."/>
            <person name="Andreopoulos B."/>
            <person name="Pangilinan J."/>
            <person name="Lipzen A."/>
            <person name="Riley R."/>
            <person name="Ahrendt S."/>
            <person name="Ng V."/>
            <person name="Barry K."/>
            <person name="Daum C."/>
            <person name="Grigoriev I.V."/>
            <person name="Hilden K.S."/>
            <person name="Makela M.R."/>
            <person name="de Vries R.P."/>
        </authorList>
    </citation>
    <scope>NUCLEOTIDE SEQUENCE [LARGE SCALE GENOMIC DNA]</scope>
    <source>
        <strain evidence="11">OM18370.1</strain>
    </source>
</reference>
<dbReference type="PANTHER" id="PTHR28650:SF1">
    <property type="entry name" value="PHOSPHATIDYLINOSITOL-GLYCAN BIOSYNTHESIS CLASS X PROTEIN"/>
    <property type="match status" value="1"/>
</dbReference>
<evidence type="ECO:0000256" key="2">
    <source>
        <dbReference type="ARBA" id="ARBA00004687"/>
    </source>
</evidence>
<dbReference type="Proteomes" id="UP000292957">
    <property type="component" value="Unassembled WGS sequence"/>
</dbReference>
<feature type="transmembrane region" description="Helical" evidence="10">
    <location>
        <begin position="190"/>
        <end position="210"/>
    </location>
</feature>
<dbReference type="GO" id="GO:0006506">
    <property type="term" value="P:GPI anchor biosynthetic process"/>
    <property type="evidence" value="ECO:0007669"/>
    <property type="project" value="UniProtKB-UniPathway"/>
</dbReference>
<dbReference type="UniPathway" id="UPA00196"/>
<evidence type="ECO:0000256" key="8">
    <source>
        <dbReference type="ARBA" id="ARBA00023136"/>
    </source>
</evidence>
<comment type="subcellular location">
    <subcellularLocation>
        <location evidence="1 10">Endoplasmic reticulum membrane</location>
        <topology evidence="1 10">Single-pass membrane protein</topology>
    </subcellularLocation>
</comment>
<dbReference type="InterPro" id="IPR040039">
    <property type="entry name" value="PIGX"/>
</dbReference>
<keyword evidence="6 10" id="KW-0256">Endoplasmic reticulum</keyword>
<evidence type="ECO:0000256" key="9">
    <source>
        <dbReference type="ARBA" id="ARBA00023180"/>
    </source>
</evidence>
<protein>
    <recommendedName>
        <fullName evidence="10">Protein PBN1</fullName>
    </recommendedName>
</protein>
<accession>A0A4Q9MNC3</accession>
<evidence type="ECO:0000256" key="5">
    <source>
        <dbReference type="ARBA" id="ARBA00022692"/>
    </source>
</evidence>
<dbReference type="GO" id="GO:0005789">
    <property type="term" value="C:endoplasmic reticulum membrane"/>
    <property type="evidence" value="ECO:0007669"/>
    <property type="project" value="UniProtKB-SubCell"/>
</dbReference>
<dbReference type="SMART" id="SM00780">
    <property type="entry name" value="PIG-X"/>
    <property type="match status" value="1"/>
</dbReference>
<dbReference type="PANTHER" id="PTHR28650">
    <property type="entry name" value="PHOSPHATIDYLINOSITOL-GLYCAN BIOSYNTHESIS CLASS X PROTEIN"/>
    <property type="match status" value="1"/>
</dbReference>
<evidence type="ECO:0000256" key="1">
    <source>
        <dbReference type="ARBA" id="ARBA00004389"/>
    </source>
</evidence>
<evidence type="ECO:0000256" key="3">
    <source>
        <dbReference type="ARBA" id="ARBA00010345"/>
    </source>
</evidence>
<evidence type="ECO:0000256" key="6">
    <source>
        <dbReference type="ARBA" id="ARBA00022824"/>
    </source>
</evidence>
<dbReference type="OrthoDB" id="5546453at2759"/>
<dbReference type="AlphaFoldDB" id="A0A4Q9MNC3"/>
<comment type="function">
    <text evidence="10">Required for proper folding and/or the stability of a subset of proteins in the endoplasmic reticulum. Component of glycosylphosphatidylinositol-mannosyltransferase 1 which transfers the first of the 4 mannoses in the GPI-anchor precursors during GPI-anchor biosynthesis. Probably acts by stabilizing the mannosyltransferase GPI14.</text>
</comment>
<name>A0A4Q9MNC3_9APHY</name>
<proteinExistence type="inferred from homology"/>
<evidence type="ECO:0000256" key="10">
    <source>
        <dbReference type="RuleBase" id="RU366056"/>
    </source>
</evidence>
<comment type="similarity">
    <text evidence="3 10">Belongs to the PIGX family.</text>
</comment>
<comment type="pathway">
    <text evidence="2 10">Glycolipid biosynthesis; glycosylphosphatidylinositol-anchor biosynthesis.</text>
</comment>
<evidence type="ECO:0000256" key="7">
    <source>
        <dbReference type="ARBA" id="ARBA00022989"/>
    </source>
</evidence>
<dbReference type="EMBL" id="ML143417">
    <property type="protein sequence ID" value="TBU28975.1"/>
    <property type="molecule type" value="Genomic_DNA"/>
</dbReference>
<evidence type="ECO:0000256" key="4">
    <source>
        <dbReference type="ARBA" id="ARBA00022502"/>
    </source>
</evidence>